<name>A0A0G8C107_9BACI</name>
<dbReference type="RefSeq" id="WP_046959851.1">
    <property type="nucleotide sequence ID" value="NZ_LCYN01000031.1"/>
</dbReference>
<reference evidence="3" key="2">
    <citation type="submission" date="2015-04" db="EMBL/GenBank/DDBJ databases">
        <title>Draft Genome Sequences of Eight Spore-Forming Food Isolates of Bacillus cereus Genome sequencing.</title>
        <authorList>
            <person name="Krawcyk A.O."/>
            <person name="de Jong A."/>
            <person name="Eijlander R.T."/>
            <person name="Berendsen E.M."/>
            <person name="Holsappel S."/>
            <person name="Wells-Bennik M."/>
            <person name="Kuipers O.P."/>
        </authorList>
    </citation>
    <scope>NUCLEOTIDE SEQUENCE [LARGE SCALE GENOMIC DNA]</scope>
    <source>
        <strain evidence="3">B4147</strain>
    </source>
</reference>
<accession>A0A0G8C107</accession>
<evidence type="ECO:0000313" key="3">
    <source>
        <dbReference type="Proteomes" id="UP000035350"/>
    </source>
</evidence>
<evidence type="ECO:0000313" key="2">
    <source>
        <dbReference type="EMBL" id="KKZ93513.1"/>
    </source>
</evidence>
<comment type="caution">
    <text evidence="2">The sequence shown here is derived from an EMBL/GenBank/DDBJ whole genome shotgun (WGS) entry which is preliminary data.</text>
</comment>
<feature type="chain" id="PRO_5002570581" evidence="1">
    <location>
        <begin position="24"/>
        <end position="137"/>
    </location>
</feature>
<evidence type="ECO:0000256" key="1">
    <source>
        <dbReference type="SAM" id="SignalP"/>
    </source>
</evidence>
<reference evidence="2 3" key="1">
    <citation type="journal article" date="2015" name="Genome Announc.">
        <title>Next-Generation Whole-Genome Sequencing of Eight Strains of Bacillus cereus, Isolated from Food.</title>
        <authorList>
            <person name="Krawczyk A.O."/>
            <person name="de Jong A."/>
            <person name="Eijlander R.T."/>
            <person name="Berendsen E.M."/>
            <person name="Holsappel S."/>
            <person name="Wells-Bennik M.H."/>
            <person name="Kuipers O.P."/>
        </authorList>
    </citation>
    <scope>NUCLEOTIDE SEQUENCE [LARGE SCALE GENOMIC DNA]</scope>
    <source>
        <strain evidence="2 3">B4147</strain>
    </source>
</reference>
<dbReference type="AlphaFoldDB" id="A0A0G8C107"/>
<sequence length="137" mass="15157">MKKLLVILAIMLSFCIGYNVTFATDEGTNISSQIDQRHAITDGNVAFFGSSISGFYYSHGDDLSVLVKNIGDSPFSYTLYNAKGSWMIDGTLKPGEQAISEFSINWSDWLPEGEYKINFRNNDGSLSKVQVIAKPNI</sequence>
<dbReference type="EMBL" id="LCYN01000031">
    <property type="protein sequence ID" value="KKZ93513.1"/>
    <property type="molecule type" value="Genomic_DNA"/>
</dbReference>
<feature type="signal peptide" evidence="1">
    <location>
        <begin position="1"/>
        <end position="23"/>
    </location>
</feature>
<protein>
    <submittedName>
        <fullName evidence="2">Uncharacterized protein</fullName>
    </submittedName>
</protein>
<dbReference type="PATRIC" id="fig|1396.433.peg.5486"/>
<dbReference type="Proteomes" id="UP000035350">
    <property type="component" value="Unassembled WGS sequence"/>
</dbReference>
<organism evidence="2 3">
    <name type="scientific">Bacillus wiedmannii</name>
    <dbReference type="NCBI Taxonomy" id="1890302"/>
    <lineage>
        <taxon>Bacteria</taxon>
        <taxon>Bacillati</taxon>
        <taxon>Bacillota</taxon>
        <taxon>Bacilli</taxon>
        <taxon>Bacillales</taxon>
        <taxon>Bacillaceae</taxon>
        <taxon>Bacillus</taxon>
        <taxon>Bacillus cereus group</taxon>
    </lineage>
</organism>
<keyword evidence="1" id="KW-0732">Signal</keyword>
<proteinExistence type="predicted"/>
<gene>
    <name evidence="2" type="ORF">B4147_2749</name>
</gene>